<feature type="compositionally biased region" description="Basic and acidic residues" evidence="1">
    <location>
        <begin position="396"/>
        <end position="408"/>
    </location>
</feature>
<name>A0A067D178_SAPPC</name>
<organism evidence="2 3">
    <name type="scientific">Saprolegnia parasitica (strain CBS 223.65)</name>
    <dbReference type="NCBI Taxonomy" id="695850"/>
    <lineage>
        <taxon>Eukaryota</taxon>
        <taxon>Sar</taxon>
        <taxon>Stramenopiles</taxon>
        <taxon>Oomycota</taxon>
        <taxon>Saprolegniomycetes</taxon>
        <taxon>Saprolegniales</taxon>
        <taxon>Saprolegniaceae</taxon>
        <taxon>Saprolegnia</taxon>
    </lineage>
</organism>
<feature type="compositionally biased region" description="Basic and acidic residues" evidence="1">
    <location>
        <begin position="454"/>
        <end position="465"/>
    </location>
</feature>
<reference evidence="2 3" key="1">
    <citation type="journal article" date="2013" name="PLoS Genet.">
        <title>Distinctive expansion of potential virulence genes in the genome of the oomycete fish pathogen Saprolegnia parasitica.</title>
        <authorList>
            <person name="Jiang R.H."/>
            <person name="de Bruijn I."/>
            <person name="Haas B.J."/>
            <person name="Belmonte R."/>
            <person name="Lobach L."/>
            <person name="Christie J."/>
            <person name="van den Ackerveken G."/>
            <person name="Bottin A."/>
            <person name="Bulone V."/>
            <person name="Diaz-Moreno S.M."/>
            <person name="Dumas B."/>
            <person name="Fan L."/>
            <person name="Gaulin E."/>
            <person name="Govers F."/>
            <person name="Grenville-Briggs L.J."/>
            <person name="Horner N.R."/>
            <person name="Levin J.Z."/>
            <person name="Mammella M."/>
            <person name="Meijer H.J."/>
            <person name="Morris P."/>
            <person name="Nusbaum C."/>
            <person name="Oome S."/>
            <person name="Phillips A.J."/>
            <person name="van Rooyen D."/>
            <person name="Rzeszutek E."/>
            <person name="Saraiva M."/>
            <person name="Secombes C.J."/>
            <person name="Seidl M.F."/>
            <person name="Snel B."/>
            <person name="Stassen J.H."/>
            <person name="Sykes S."/>
            <person name="Tripathy S."/>
            <person name="van den Berg H."/>
            <person name="Vega-Arreguin J.C."/>
            <person name="Wawra S."/>
            <person name="Young S.K."/>
            <person name="Zeng Q."/>
            <person name="Dieguez-Uribeondo J."/>
            <person name="Russ C."/>
            <person name="Tyler B.M."/>
            <person name="van West P."/>
        </authorList>
    </citation>
    <scope>NUCLEOTIDE SEQUENCE [LARGE SCALE GENOMIC DNA]</scope>
    <source>
        <strain evidence="2 3">CBS 223.65</strain>
    </source>
</reference>
<proteinExistence type="predicted"/>
<dbReference type="OrthoDB" id="79321at2759"/>
<evidence type="ECO:0000313" key="2">
    <source>
        <dbReference type="EMBL" id="KDO32536.1"/>
    </source>
</evidence>
<evidence type="ECO:0000313" key="3">
    <source>
        <dbReference type="Proteomes" id="UP000030745"/>
    </source>
</evidence>
<dbReference type="OMA" id="RIDKRCA"/>
<dbReference type="KEGG" id="spar:SPRG_03011"/>
<dbReference type="EMBL" id="KK583195">
    <property type="protein sequence ID" value="KDO32536.1"/>
    <property type="molecule type" value="Genomic_DNA"/>
</dbReference>
<gene>
    <name evidence="2" type="ORF">SPRG_03011</name>
</gene>
<feature type="compositionally biased region" description="Low complexity" evidence="1">
    <location>
        <begin position="435"/>
        <end position="449"/>
    </location>
</feature>
<dbReference type="STRING" id="695850.A0A067D178"/>
<dbReference type="Proteomes" id="UP000030745">
    <property type="component" value="Unassembled WGS sequence"/>
</dbReference>
<dbReference type="AlphaFoldDB" id="A0A067D178"/>
<accession>A0A067D178</accession>
<sequence length="465" mass="50640">MACTLCYEPRQARSAPWDFTTDDIDRAAFHAGDTEEIDPTRPPPSQLDTKHATPQPQDMTAWWPQDDDEDDDVAAIQGGGGAKKKTKAQVAYEAFSADPTQATIKSEILRKPLRGPKLAPKYHKSHYFDVEVAKDMVVKEVLRRHRDGQPAPDFLTEIVPIQKALCHRSNWRPLQATKNQGTERAVAACVMTDDETMASGHGLSKLVTAWQHIEKTLRDVGWAYAALRTAYASVTDEATGVSVIELAARRSADHAAVAAVEDATKDAFEVHVLQRLAKDGLLLRTADGRIDKRCAAVRSGDLTLKEDGSVDQRCRAYRAVLLSFSDATRDLKVSPTTFAALKILVRKGDLSFTTNGKVDRRCAAVQRGLVVVRADGKIDDTSPIVPTVKEAGVEAGPRRKDGELDRRAPAPSGPVRADGAPDMRYAANRSAVSNSAPATRAPSSAPSGPMKADGTPDMRYRANRR</sequence>
<protein>
    <submittedName>
        <fullName evidence="2">Uncharacterized protein</fullName>
    </submittedName>
</protein>
<feature type="region of interest" description="Disordered" evidence="1">
    <location>
        <begin position="387"/>
        <end position="465"/>
    </location>
</feature>
<evidence type="ECO:0000256" key="1">
    <source>
        <dbReference type="SAM" id="MobiDB-lite"/>
    </source>
</evidence>
<keyword evidence="3" id="KW-1185">Reference proteome</keyword>
<dbReference type="RefSeq" id="XP_012196982.1">
    <property type="nucleotide sequence ID" value="XM_012341592.1"/>
</dbReference>
<feature type="region of interest" description="Disordered" evidence="1">
    <location>
        <begin position="25"/>
        <end position="56"/>
    </location>
</feature>
<dbReference type="GeneID" id="24125544"/>
<dbReference type="VEuPathDB" id="FungiDB:SPRG_03011"/>